<protein>
    <recommendedName>
        <fullName evidence="1">SF4 helicase domain-containing protein</fullName>
    </recommendedName>
</protein>
<dbReference type="InterPro" id="IPR027417">
    <property type="entry name" value="P-loop_NTPase"/>
</dbReference>
<dbReference type="PROSITE" id="PS51199">
    <property type="entry name" value="SF4_HELICASE"/>
    <property type="match status" value="1"/>
</dbReference>
<dbReference type="EMBL" id="AP014685">
    <property type="protein sequence ID" value="BAR61875.1"/>
    <property type="molecule type" value="Genomic_DNA"/>
</dbReference>
<evidence type="ECO:0000259" key="1">
    <source>
        <dbReference type="PROSITE" id="PS51199"/>
    </source>
</evidence>
<accession>A0A0E3VX16</accession>
<dbReference type="SUPFAM" id="SSF52540">
    <property type="entry name" value="P-loop containing nucleoside triphosphate hydrolases"/>
    <property type="match status" value="1"/>
</dbReference>
<dbReference type="Gene3D" id="3.40.1360.10">
    <property type="match status" value="1"/>
</dbReference>
<dbReference type="GO" id="GO:0043139">
    <property type="term" value="F:5'-3' DNA helicase activity"/>
    <property type="evidence" value="ECO:0007669"/>
    <property type="project" value="InterPro"/>
</dbReference>
<dbReference type="Pfam" id="PF13481">
    <property type="entry name" value="AAA_25"/>
    <property type="match status" value="1"/>
</dbReference>
<organism evidence="2 3">
    <name type="scientific">Bradyrhizobium diazoefficiens</name>
    <dbReference type="NCBI Taxonomy" id="1355477"/>
    <lineage>
        <taxon>Bacteria</taxon>
        <taxon>Pseudomonadati</taxon>
        <taxon>Pseudomonadota</taxon>
        <taxon>Alphaproteobacteria</taxon>
        <taxon>Hyphomicrobiales</taxon>
        <taxon>Nitrobacteraceae</taxon>
        <taxon>Bradyrhizobium</taxon>
    </lineage>
</organism>
<evidence type="ECO:0000313" key="2">
    <source>
        <dbReference type="EMBL" id="BAR61875.1"/>
    </source>
</evidence>
<sequence length="517" mass="58000">MLNEKHARGIEDRGLSVEKAADMGLYSGLRLRDGSIEADPDGNILCIPFFEGDVEVNTKYRWQQDGIRMFMQRKGAVKTVYNANVLLDDAILARLEEGLDSLIWTEGEFDTIAALECGYLTVISVPDGAPPARDKNGKLIAVPDDDRDIDPEDDDKFAFMARLMERIMRVKTHIIATDGDEPGGRLAKELVRRLGPAKCFWVEYPTDLVVPDKKKKGALRACKDLNEVKKHLGEQAVRDVIDNAKPWPVKGLFRLSDYPEMEIPTMAEIGISKELDDKMKFYAGQFIVATGVPNVGKSTLINQAAVLLAKIHKWPCAIFSGEKAVKPFLANELMTAFLEKERKNWSFEDRKRAEAFVERYFRFIDYDDTAADVTMDVKFVLDRAATAVFRDGVKLLLIDPWNELEHNRPGNMSLTEYVGKAIKELKRFGKMFGCAVCVVAHPTKIAPDTVPGLYDISDSAHWANKADLGIVVHAEDPDSSARQVWIQKVRLKRIAGNTGCVNLSFDESTGLFRPHDF</sequence>
<dbReference type="AlphaFoldDB" id="A0A0E3VX16"/>
<dbReference type="InterPro" id="IPR027032">
    <property type="entry name" value="Twinkle-like"/>
</dbReference>
<dbReference type="GO" id="GO:0003697">
    <property type="term" value="F:single-stranded DNA binding"/>
    <property type="evidence" value="ECO:0007669"/>
    <property type="project" value="InterPro"/>
</dbReference>
<dbReference type="GO" id="GO:0006260">
    <property type="term" value="P:DNA replication"/>
    <property type="evidence" value="ECO:0007669"/>
    <property type="project" value="InterPro"/>
</dbReference>
<proteinExistence type="predicted"/>
<reference evidence="2 3" key="1">
    <citation type="submission" date="2014-11" db="EMBL/GenBank/DDBJ databases">
        <title>Symbiosis island explosion on the genome of extra-slow-growing strains of soybean bradyrhizobia with massive insertion sequences.</title>
        <authorList>
            <person name="Iida T."/>
            <person name="Minamisawa K."/>
        </authorList>
    </citation>
    <scope>NUCLEOTIDE SEQUENCE [LARGE SCALE GENOMIC DNA]</scope>
    <source>
        <strain evidence="2 3">NK6</strain>
    </source>
</reference>
<dbReference type="GO" id="GO:0005524">
    <property type="term" value="F:ATP binding"/>
    <property type="evidence" value="ECO:0007669"/>
    <property type="project" value="InterPro"/>
</dbReference>
<dbReference type="InterPro" id="IPR007694">
    <property type="entry name" value="DNA_helicase_DnaB-like_C"/>
</dbReference>
<dbReference type="PANTHER" id="PTHR12873:SF0">
    <property type="entry name" value="TWINKLE MTDNA HELICASE"/>
    <property type="match status" value="1"/>
</dbReference>
<name>A0A0E3VX16_9BRAD</name>
<gene>
    <name evidence="2" type="ORF">NK6_8728</name>
</gene>
<evidence type="ECO:0000313" key="3">
    <source>
        <dbReference type="Proteomes" id="UP000063308"/>
    </source>
</evidence>
<dbReference type="Gene3D" id="3.40.50.300">
    <property type="entry name" value="P-loop containing nucleotide triphosphate hydrolases"/>
    <property type="match status" value="1"/>
</dbReference>
<dbReference type="PANTHER" id="PTHR12873">
    <property type="entry name" value="T7-LIKE MITOCHONDRIAL DNA HELICASE"/>
    <property type="match status" value="1"/>
</dbReference>
<feature type="domain" description="SF4 helicase" evidence="1">
    <location>
        <begin position="261"/>
        <end position="517"/>
    </location>
</feature>
<dbReference type="Proteomes" id="UP000063308">
    <property type="component" value="Chromosome"/>
</dbReference>